<keyword evidence="1" id="KW-1133">Transmembrane helix</keyword>
<dbReference type="EMBL" id="AP009386">
    <property type="protein sequence ID" value="BAG45474.1"/>
    <property type="molecule type" value="Genomic_DNA"/>
</dbReference>
<feature type="transmembrane region" description="Helical" evidence="1">
    <location>
        <begin position="182"/>
        <end position="204"/>
    </location>
</feature>
<feature type="transmembrane region" description="Helical" evidence="1">
    <location>
        <begin position="265"/>
        <end position="289"/>
    </location>
</feature>
<dbReference type="KEGG" id="bmj:BMULJ_03602"/>
<keyword evidence="1" id="KW-0472">Membrane</keyword>
<gene>
    <name evidence="2" type="ordered locus">BMULJ_03602</name>
</gene>
<keyword evidence="1" id="KW-0812">Transmembrane</keyword>
<dbReference type="PANTHER" id="PTHR37422:SF23">
    <property type="entry name" value="TEICHURONIC ACID BIOSYNTHESIS PROTEIN TUAE"/>
    <property type="match status" value="1"/>
</dbReference>
<name>A0A0H3KTL8_BURM1</name>
<dbReference type="GO" id="GO:0016853">
    <property type="term" value="F:isomerase activity"/>
    <property type="evidence" value="ECO:0007669"/>
    <property type="project" value="UniProtKB-KW"/>
</dbReference>
<feature type="transmembrane region" description="Helical" evidence="1">
    <location>
        <begin position="97"/>
        <end position="115"/>
    </location>
</feature>
<keyword evidence="3" id="KW-1185">Reference proteome</keyword>
<dbReference type="eggNOG" id="ENOG502Z8P8">
    <property type="taxonomic scope" value="Bacteria"/>
</dbReference>
<dbReference type="InterPro" id="IPR051533">
    <property type="entry name" value="WaaL-like"/>
</dbReference>
<dbReference type="PANTHER" id="PTHR37422">
    <property type="entry name" value="TEICHURONIC ACID BIOSYNTHESIS PROTEIN TUAE"/>
    <property type="match status" value="1"/>
</dbReference>
<dbReference type="RefSeq" id="WP_006399398.1">
    <property type="nucleotide sequence ID" value="NC_010086.1"/>
</dbReference>
<organism evidence="2 3">
    <name type="scientific">Burkholderia multivorans (strain ATCC 17616 / 249)</name>
    <dbReference type="NCBI Taxonomy" id="395019"/>
    <lineage>
        <taxon>Bacteria</taxon>
        <taxon>Pseudomonadati</taxon>
        <taxon>Pseudomonadota</taxon>
        <taxon>Betaproteobacteria</taxon>
        <taxon>Burkholderiales</taxon>
        <taxon>Burkholderiaceae</taxon>
        <taxon>Burkholderia</taxon>
        <taxon>Burkholderia cepacia complex</taxon>
    </lineage>
</organism>
<dbReference type="HOGENOM" id="CLU_045094_0_0_4"/>
<evidence type="ECO:0000313" key="2">
    <source>
        <dbReference type="EMBL" id="BAG45474.1"/>
    </source>
</evidence>
<feature type="transmembrane region" description="Helical" evidence="1">
    <location>
        <begin position="301"/>
        <end position="323"/>
    </location>
</feature>
<dbReference type="AlphaFoldDB" id="A0A0H3KTL8"/>
<dbReference type="KEGG" id="bmu:Bmul_4912"/>
<feature type="transmembrane region" description="Helical" evidence="1">
    <location>
        <begin position="44"/>
        <end position="62"/>
    </location>
</feature>
<protein>
    <submittedName>
        <fullName evidence="2">Probable glucose-6-phosphate isomerase</fullName>
    </submittedName>
</protein>
<feature type="transmembrane region" description="Helical" evidence="1">
    <location>
        <begin position="397"/>
        <end position="417"/>
    </location>
</feature>
<evidence type="ECO:0000313" key="3">
    <source>
        <dbReference type="Proteomes" id="UP000008815"/>
    </source>
</evidence>
<feature type="transmembrane region" description="Helical" evidence="1">
    <location>
        <begin position="241"/>
        <end position="259"/>
    </location>
</feature>
<sequence>MSTLAAEHAPARKRSRFAEPTQWAGQAALWTITAALIAAHQGRVLTFAFPVLAIAVGIWLYFKSPARYVGFMWWVWFLSPEVRRLADWSKGAFTPTSLIQVAPLAVTMIAAFGLLRHYRVLAQRRGIPVLLILFGLTYAYLVGIVSSGLMAATYDLANWLYPVLIGFHIMVNARNYPAYRDVLLSTFIWGMLVMGVYGIVQYFVMPQWDVLWMVGSQMGSQGEPVPYGVRVFSTMNSSGPFAFAMMGALVFVLVAPQKIRWFAGAAGFVSFALCLVRSTWGGWVIALAIQLVQSSNRVRMRILISGVVLVGLCVPLLTVGPVADRLGQRLQSIVNLKDDRSYDDRNKFYATFAETAFTDVAGEGMGATGASTKLSSDSGELGKYGSFDSGVMNVPFVLGWPGTLLYLAGFVMLLGRTVRASFRLRDDKFVGACLSLCLSVFAMLVFTNSLIGTGGLLLFTAIFSILSAAHWQRLQRLPAAARLRGDDH</sequence>
<keyword evidence="2" id="KW-0413">Isomerase</keyword>
<accession>A0A0H3KTL8</accession>
<proteinExistence type="predicted"/>
<feature type="transmembrane region" description="Helical" evidence="1">
    <location>
        <begin position="127"/>
        <end position="150"/>
    </location>
</feature>
<feature type="transmembrane region" description="Helical" evidence="1">
    <location>
        <begin position="156"/>
        <end position="173"/>
    </location>
</feature>
<dbReference type="Proteomes" id="UP000008815">
    <property type="component" value="Chromosome 2"/>
</dbReference>
<dbReference type="STRING" id="395019.BMULJ_03602"/>
<reference evidence="2 3" key="1">
    <citation type="submission" date="2007-04" db="EMBL/GenBank/DDBJ databases">
        <title>Complete genome sequence of Burkholderia multivorans ATCC 17616.</title>
        <authorList>
            <person name="Ohtsubo Y."/>
            <person name="Yamashita A."/>
            <person name="Kurokawa K."/>
            <person name="Takami H."/>
            <person name="Yuhara S."/>
            <person name="Nishiyama E."/>
            <person name="Endo R."/>
            <person name="Miyazaki R."/>
            <person name="Ono A."/>
            <person name="Yano K."/>
            <person name="Ito M."/>
            <person name="Sota M."/>
            <person name="Yuji N."/>
            <person name="Hattori M."/>
            <person name="Tsuda M."/>
        </authorList>
    </citation>
    <scope>NUCLEOTIDE SEQUENCE [LARGE SCALE GENOMIC DNA]</scope>
    <source>
        <strain evidence="3">ATCC 17616 / 249</strain>
    </source>
</reference>
<evidence type="ECO:0000256" key="1">
    <source>
        <dbReference type="SAM" id="Phobius"/>
    </source>
</evidence>
<dbReference type="GeneID" id="89567399"/>